<dbReference type="RefSeq" id="WP_217977474.1">
    <property type="nucleotide sequence ID" value="NZ_JAHTBI010000084.1"/>
</dbReference>
<evidence type="ECO:0000313" key="3">
    <source>
        <dbReference type="Proteomes" id="UP001106592"/>
    </source>
</evidence>
<keyword evidence="3" id="KW-1185">Reference proteome</keyword>
<organism evidence="2 3">
    <name type="scientific">Pseudomonas aegrilactucae</name>
    <dbReference type="NCBI Taxonomy" id="2854028"/>
    <lineage>
        <taxon>Bacteria</taxon>
        <taxon>Pseudomonadati</taxon>
        <taxon>Pseudomonadota</taxon>
        <taxon>Gammaproteobacteria</taxon>
        <taxon>Pseudomonadales</taxon>
        <taxon>Pseudomonadaceae</taxon>
        <taxon>Pseudomonas</taxon>
    </lineage>
</organism>
<feature type="signal peptide" evidence="1">
    <location>
        <begin position="1"/>
        <end position="22"/>
    </location>
</feature>
<dbReference type="Proteomes" id="UP001106592">
    <property type="component" value="Unassembled WGS sequence"/>
</dbReference>
<reference evidence="2" key="1">
    <citation type="journal article" date="2022" name="Int. J. Syst. Evol. Microbiol.">
        <title>Pseudomonas aegrilactucae sp. nov. and Pseudomonas morbosilactucae sp. nov., pathogens causing bacterial rot of lettuce in Japan.</title>
        <authorList>
            <person name="Sawada H."/>
            <person name="Fujikawa T."/>
            <person name="Satou M."/>
        </authorList>
    </citation>
    <scope>NUCLEOTIDE SEQUENCE</scope>
    <source>
        <strain evidence="2">MAFF 301350</strain>
    </source>
</reference>
<gene>
    <name evidence="2" type="ORF">KUO17_21280</name>
</gene>
<evidence type="ECO:0000256" key="1">
    <source>
        <dbReference type="SAM" id="SignalP"/>
    </source>
</evidence>
<evidence type="ECO:0008006" key="4">
    <source>
        <dbReference type="Google" id="ProtNLM"/>
    </source>
</evidence>
<dbReference type="EMBL" id="JAHTBI010000084">
    <property type="protein sequence ID" value="MBV6289531.1"/>
    <property type="molecule type" value="Genomic_DNA"/>
</dbReference>
<accession>A0A9Q2XM14</accession>
<dbReference type="PROSITE" id="PS51257">
    <property type="entry name" value="PROKAR_LIPOPROTEIN"/>
    <property type="match status" value="1"/>
</dbReference>
<sequence length="203" mass="22435">MPRPLTLLAGACLAASCIGAMAAPPPLFGGWRNLASATEAPVREENMPFALLPVDVARGTRLALLDAQRKRTVCCLEVVSVPLEDPTLRHRFDLPEVWITDLRNGWDLEGRPYAPLVFALQRRDALLDYRFAEHGYDHLGGLLVPAQAQVTPLGTLQLGERQFTLHIDEQAMANDNGSLTRYTLTDTQAPQHTYTVDVPFATY</sequence>
<comment type="caution">
    <text evidence="2">The sequence shown here is derived from an EMBL/GenBank/DDBJ whole genome shotgun (WGS) entry which is preliminary data.</text>
</comment>
<proteinExistence type="predicted"/>
<name>A0A9Q2XM14_9PSED</name>
<evidence type="ECO:0000313" key="2">
    <source>
        <dbReference type="EMBL" id="MBV6289531.1"/>
    </source>
</evidence>
<feature type="chain" id="PRO_5040228569" description="Decarboxylase" evidence="1">
    <location>
        <begin position="23"/>
        <end position="203"/>
    </location>
</feature>
<reference evidence="2" key="2">
    <citation type="journal article" date="2023" name="Plant Pathol.">
        <title>Dismantling and reorganizing Pseudomonas marginalis sensu#lato.</title>
        <authorList>
            <person name="Sawada H."/>
            <person name="Fujikawa T."/>
            <person name="Satou M."/>
        </authorList>
    </citation>
    <scope>NUCLEOTIDE SEQUENCE</scope>
    <source>
        <strain evidence="2">MAFF 301350</strain>
    </source>
</reference>
<keyword evidence="1" id="KW-0732">Signal</keyword>
<dbReference type="AlphaFoldDB" id="A0A9Q2XM14"/>
<protein>
    <recommendedName>
        <fullName evidence="4">Decarboxylase</fullName>
    </recommendedName>
</protein>